<dbReference type="OrthoDB" id="9768429at2"/>
<keyword evidence="5 9" id="KW-0808">Transferase</keyword>
<dbReference type="InterPro" id="IPR048355">
    <property type="entry name" value="MS_C"/>
</dbReference>
<evidence type="ECO:0000256" key="1">
    <source>
        <dbReference type="ARBA" id="ARBA00006394"/>
    </source>
</evidence>
<comment type="similarity">
    <text evidence="1 9">Belongs to the malate synthase family.</text>
</comment>
<evidence type="ECO:0000256" key="8">
    <source>
        <dbReference type="PIRSR" id="PIRSR001363-1"/>
    </source>
</evidence>
<sequence length="533" mass="60382">MEQATSQNFQIVGELSEQTQEILTLEALDFIVSLHEKFNERRKELLKMREERQKRLNDGEQLQFLKETEQIRKGNWTIAPLPIDLQDRRVEITGPAVDRKMVINALNSGAKVFMACFEDASTPTWKNMIAGQINMRDSINRTISLTQESNGKTYSLNDQTAVLIVRPRGLHLLEKNLLVNGEPMSGSFFDFGLYFFHNAKELIARGTGPYFYLPKLESHLEARLWNDVFVYAQDYLKIPQGTIKATVLIETIVAAFEMDEILYELREHSAGLNCGRWDYIFSFIKRLRNQPNVVLPDRGQVTMTVPFMKAYTSLCIQTCHKRNAPAMGGMAAQIPVKNDEEANNTAFAKVAEDKLREATDGHDGTWVAHPGLVKVAMEQFDAIMKTPNQIDKKREDVNVTASDLVAVPEGTITEEGLRINLSVGVQYIASWLRGNGAAPINNLMEDAATAEISRTQVWQWIRHEKGMLQDGREVTLELTLELLKEELAKIKGAVGEQAYRTGRYEEAAGLFKTLVEQDEFVEFLTLPGYERIS</sequence>
<dbReference type="InterPro" id="IPR011076">
    <property type="entry name" value="Malate_synth_sf"/>
</dbReference>
<dbReference type="STRING" id="1384057.CD33_01550"/>
<gene>
    <name evidence="13" type="ORF">CD33_01550</name>
</gene>
<dbReference type="InterPro" id="IPR001465">
    <property type="entry name" value="Malate_synthase_TIM"/>
</dbReference>
<feature type="domain" description="Malate synthase TIM barrel" evidence="10">
    <location>
        <begin position="162"/>
        <end position="406"/>
    </location>
</feature>
<reference evidence="13 14" key="1">
    <citation type="submission" date="2014-02" db="EMBL/GenBank/DDBJ databases">
        <title>Draft genome sequence of Lysinibacillus sinduriensis JCM 15800.</title>
        <authorList>
            <person name="Zhang F."/>
            <person name="Wang G."/>
            <person name="Zhang L."/>
        </authorList>
    </citation>
    <scope>NUCLEOTIDE SEQUENCE [LARGE SCALE GENOMIC DNA]</scope>
    <source>
        <strain evidence="13 14">JCM 15800</strain>
    </source>
</reference>
<evidence type="ECO:0000313" key="14">
    <source>
        <dbReference type="Proteomes" id="UP000030408"/>
    </source>
</evidence>
<proteinExistence type="inferred from homology"/>
<dbReference type="CDD" id="cd00727">
    <property type="entry name" value="malate_synt_A"/>
    <property type="match status" value="1"/>
</dbReference>
<dbReference type="FunFam" id="1.20.1220.12:FF:000001">
    <property type="entry name" value="Malate synthase"/>
    <property type="match status" value="1"/>
</dbReference>
<dbReference type="RefSeq" id="WP_036197473.1">
    <property type="nucleotide sequence ID" value="NZ_AVCY01000024.1"/>
</dbReference>
<feature type="active site" description="Proton acceptor" evidence="8">
    <location>
        <position position="166"/>
    </location>
</feature>
<dbReference type="Pfam" id="PF20659">
    <property type="entry name" value="MS_C"/>
    <property type="match status" value="1"/>
</dbReference>
<dbReference type="NCBIfam" id="TIGR01344">
    <property type="entry name" value="malate_syn_A"/>
    <property type="match status" value="1"/>
</dbReference>
<evidence type="ECO:0000259" key="12">
    <source>
        <dbReference type="Pfam" id="PF20659"/>
    </source>
</evidence>
<feature type="domain" description="Malate synthase C-terminal" evidence="12">
    <location>
        <begin position="412"/>
        <end position="532"/>
    </location>
</feature>
<dbReference type="PANTHER" id="PTHR42902">
    <property type="entry name" value="MALATE SYNTHASE"/>
    <property type="match status" value="1"/>
</dbReference>
<evidence type="ECO:0000256" key="6">
    <source>
        <dbReference type="ARBA" id="ARBA00047918"/>
    </source>
</evidence>
<dbReference type="GO" id="GO:0005737">
    <property type="term" value="C:cytoplasm"/>
    <property type="evidence" value="ECO:0007669"/>
    <property type="project" value="TreeGrafter"/>
</dbReference>
<dbReference type="eggNOG" id="COG2225">
    <property type="taxonomic scope" value="Bacteria"/>
</dbReference>
<dbReference type="AlphaFoldDB" id="A0A0A3I0C9"/>
<dbReference type="InterPro" id="IPR046363">
    <property type="entry name" value="MS_N_TIM-barrel_dom"/>
</dbReference>
<dbReference type="Proteomes" id="UP000030408">
    <property type="component" value="Unassembled WGS sequence"/>
</dbReference>
<feature type="active site" description="Proton donor" evidence="8">
    <location>
        <position position="446"/>
    </location>
</feature>
<dbReference type="GO" id="GO:0006097">
    <property type="term" value="P:glyoxylate cycle"/>
    <property type="evidence" value="ECO:0007669"/>
    <property type="project" value="UniProtKB-UniPathway"/>
</dbReference>
<protein>
    <recommendedName>
        <fullName evidence="7 9">Malate synthase</fullName>
        <ecNumber evidence="2 9">2.3.3.9</ecNumber>
    </recommendedName>
</protein>
<dbReference type="Gene3D" id="1.20.1220.12">
    <property type="entry name" value="Malate synthase, domain III"/>
    <property type="match status" value="1"/>
</dbReference>
<dbReference type="EMBL" id="JPVO01000032">
    <property type="protein sequence ID" value="KGR78266.1"/>
    <property type="molecule type" value="Genomic_DNA"/>
</dbReference>
<name>A0A0A3I0C9_9BACL</name>
<comment type="caution">
    <text evidence="13">The sequence shown here is derived from an EMBL/GenBank/DDBJ whole genome shotgun (WGS) entry which is preliminary data.</text>
</comment>
<dbReference type="PIRSF" id="PIRSF001363">
    <property type="entry name" value="Malate_synth"/>
    <property type="match status" value="1"/>
</dbReference>
<feature type="domain" description="Malate synthase N-terminal" evidence="11">
    <location>
        <begin position="10"/>
        <end position="69"/>
    </location>
</feature>
<dbReference type="Gene3D" id="3.20.20.360">
    <property type="entry name" value="Malate synthase, domain 3"/>
    <property type="match status" value="1"/>
</dbReference>
<dbReference type="GO" id="GO:0006099">
    <property type="term" value="P:tricarboxylic acid cycle"/>
    <property type="evidence" value="ECO:0007669"/>
    <property type="project" value="UniProtKB-KW"/>
</dbReference>
<keyword evidence="4 9" id="KW-0816">Tricarboxylic acid cycle</keyword>
<dbReference type="InterPro" id="IPR044856">
    <property type="entry name" value="Malate_synth_C_sf"/>
</dbReference>
<dbReference type="InterPro" id="IPR006252">
    <property type="entry name" value="Malate_synthA"/>
</dbReference>
<dbReference type="FunFam" id="3.20.20.360:FF:000001">
    <property type="entry name" value="Malate synthase"/>
    <property type="match status" value="1"/>
</dbReference>
<dbReference type="Pfam" id="PF01274">
    <property type="entry name" value="MS_TIM-barrel"/>
    <property type="match status" value="1"/>
</dbReference>
<evidence type="ECO:0000259" key="10">
    <source>
        <dbReference type="Pfam" id="PF01274"/>
    </source>
</evidence>
<organism evidence="13 14">
    <name type="scientific">Ureibacillus sinduriensis BLB-1 = JCM 15800</name>
    <dbReference type="NCBI Taxonomy" id="1384057"/>
    <lineage>
        <taxon>Bacteria</taxon>
        <taxon>Bacillati</taxon>
        <taxon>Bacillota</taxon>
        <taxon>Bacilli</taxon>
        <taxon>Bacillales</taxon>
        <taxon>Caryophanaceae</taxon>
        <taxon>Ureibacillus</taxon>
    </lineage>
</organism>
<dbReference type="PANTHER" id="PTHR42902:SF1">
    <property type="entry name" value="MALATE SYNTHASE 1-RELATED"/>
    <property type="match status" value="1"/>
</dbReference>
<evidence type="ECO:0000256" key="5">
    <source>
        <dbReference type="ARBA" id="ARBA00022679"/>
    </source>
</evidence>
<accession>A0A0A3I0C9</accession>
<evidence type="ECO:0000256" key="9">
    <source>
        <dbReference type="RuleBase" id="RU000555"/>
    </source>
</evidence>
<dbReference type="SUPFAM" id="SSF51645">
    <property type="entry name" value="Malate synthase G"/>
    <property type="match status" value="1"/>
</dbReference>
<evidence type="ECO:0000313" key="13">
    <source>
        <dbReference type="EMBL" id="KGR78266.1"/>
    </source>
</evidence>
<dbReference type="GO" id="GO:0004474">
    <property type="term" value="F:malate synthase activity"/>
    <property type="evidence" value="ECO:0007669"/>
    <property type="project" value="UniProtKB-EC"/>
</dbReference>
<dbReference type="InterPro" id="IPR019830">
    <property type="entry name" value="Malate_synthase_CS"/>
</dbReference>
<dbReference type="InterPro" id="IPR048356">
    <property type="entry name" value="MS_N"/>
</dbReference>
<dbReference type="Pfam" id="PF20656">
    <property type="entry name" value="MS_N"/>
    <property type="match status" value="1"/>
</dbReference>
<dbReference type="PROSITE" id="PS00510">
    <property type="entry name" value="MALATE_SYNTHASE"/>
    <property type="match status" value="1"/>
</dbReference>
<keyword evidence="14" id="KW-1185">Reference proteome</keyword>
<comment type="pathway">
    <text evidence="9">Carbohydrate metabolism; glyoxylate cycle; (S)-malate from isocitrate: step 2/2.</text>
</comment>
<dbReference type="UniPathway" id="UPA00703">
    <property type="reaction ID" value="UER00720"/>
</dbReference>
<comment type="catalytic activity">
    <reaction evidence="6 9">
        <text>glyoxylate + acetyl-CoA + H2O = (S)-malate + CoA + H(+)</text>
        <dbReference type="Rhea" id="RHEA:18181"/>
        <dbReference type="ChEBI" id="CHEBI:15377"/>
        <dbReference type="ChEBI" id="CHEBI:15378"/>
        <dbReference type="ChEBI" id="CHEBI:15589"/>
        <dbReference type="ChEBI" id="CHEBI:36655"/>
        <dbReference type="ChEBI" id="CHEBI:57287"/>
        <dbReference type="ChEBI" id="CHEBI:57288"/>
        <dbReference type="EC" id="2.3.3.9"/>
    </reaction>
</comment>
<evidence type="ECO:0000256" key="3">
    <source>
        <dbReference type="ARBA" id="ARBA00022435"/>
    </source>
</evidence>
<evidence type="ECO:0000256" key="4">
    <source>
        <dbReference type="ARBA" id="ARBA00022532"/>
    </source>
</evidence>
<evidence type="ECO:0000256" key="7">
    <source>
        <dbReference type="ARBA" id="ARBA00068441"/>
    </source>
</evidence>
<keyword evidence="3 9" id="KW-0329">Glyoxylate bypass</keyword>
<evidence type="ECO:0000256" key="2">
    <source>
        <dbReference type="ARBA" id="ARBA00012636"/>
    </source>
</evidence>
<evidence type="ECO:0000259" key="11">
    <source>
        <dbReference type="Pfam" id="PF20656"/>
    </source>
</evidence>
<dbReference type="EC" id="2.3.3.9" evidence="2 9"/>